<organism evidence="1 2">
    <name type="scientific">Aspergillus sclerotiicarbonarius (strain CBS 121057 / IBT 28362)</name>
    <dbReference type="NCBI Taxonomy" id="1448318"/>
    <lineage>
        <taxon>Eukaryota</taxon>
        <taxon>Fungi</taxon>
        <taxon>Dikarya</taxon>
        <taxon>Ascomycota</taxon>
        <taxon>Pezizomycotina</taxon>
        <taxon>Eurotiomycetes</taxon>
        <taxon>Eurotiomycetidae</taxon>
        <taxon>Eurotiales</taxon>
        <taxon>Aspergillaceae</taxon>
        <taxon>Aspergillus</taxon>
        <taxon>Aspergillus subgen. Circumdati</taxon>
    </lineage>
</organism>
<dbReference type="VEuPathDB" id="FungiDB:BO78DRAFT_178749"/>
<name>A0A319EJW9_ASPSB</name>
<keyword evidence="2" id="KW-1185">Reference proteome</keyword>
<proteinExistence type="predicted"/>
<accession>A0A319EJW9</accession>
<dbReference type="Proteomes" id="UP000248423">
    <property type="component" value="Unassembled WGS sequence"/>
</dbReference>
<evidence type="ECO:0000313" key="2">
    <source>
        <dbReference type="Proteomes" id="UP000248423"/>
    </source>
</evidence>
<evidence type="ECO:0000313" key="1">
    <source>
        <dbReference type="EMBL" id="PYI04034.1"/>
    </source>
</evidence>
<dbReference type="EMBL" id="KZ826373">
    <property type="protein sequence ID" value="PYI04034.1"/>
    <property type="molecule type" value="Genomic_DNA"/>
</dbReference>
<reference evidence="1 2" key="1">
    <citation type="submission" date="2018-02" db="EMBL/GenBank/DDBJ databases">
        <title>The genomes of Aspergillus section Nigri reveals drivers in fungal speciation.</title>
        <authorList>
            <consortium name="DOE Joint Genome Institute"/>
            <person name="Vesth T.C."/>
            <person name="Nybo J."/>
            <person name="Theobald S."/>
            <person name="Brandl J."/>
            <person name="Frisvad J.C."/>
            <person name="Nielsen K.F."/>
            <person name="Lyhne E.K."/>
            <person name="Kogle M.E."/>
            <person name="Kuo A."/>
            <person name="Riley R."/>
            <person name="Clum A."/>
            <person name="Nolan M."/>
            <person name="Lipzen A."/>
            <person name="Salamov A."/>
            <person name="Henrissat B."/>
            <person name="Wiebenga A."/>
            <person name="De vries R.P."/>
            <person name="Grigoriev I.V."/>
            <person name="Mortensen U.H."/>
            <person name="Andersen M.R."/>
            <person name="Baker S.E."/>
        </authorList>
    </citation>
    <scope>NUCLEOTIDE SEQUENCE [LARGE SCALE GENOMIC DNA]</scope>
    <source>
        <strain evidence="1 2">CBS 121057</strain>
    </source>
</reference>
<gene>
    <name evidence="1" type="ORF">BO78DRAFT_178749</name>
</gene>
<dbReference type="AlphaFoldDB" id="A0A319EJW9"/>
<sequence length="64" mass="7173">MCWTNSEDPRRLGLHGTATAFYIFTGAAMNASVDKTIQDHLIIYKRGRDDPNDLLMPVHLLISA</sequence>
<protein>
    <submittedName>
        <fullName evidence="1">Uncharacterized protein</fullName>
    </submittedName>
</protein>